<evidence type="ECO:0000313" key="2">
    <source>
        <dbReference type="Proteomes" id="UP000078437"/>
    </source>
</evidence>
<dbReference type="AlphaFoldDB" id="A0A191WEU8"/>
<reference evidence="2" key="2">
    <citation type="submission" date="2016-01" db="EMBL/GenBank/DDBJ databases">
        <title>Complete genome sequence of Agromyces aureus AR33T and comparison with related organisms.</title>
        <authorList>
            <person name="Corretto E."/>
            <person name="Antonielli L."/>
            <person name="Sessitsch A."/>
            <person name="Brader G."/>
        </authorList>
    </citation>
    <scope>NUCLEOTIDE SEQUENCE [LARGE SCALE GENOMIC DNA]</scope>
    <source>
        <strain evidence="2">AR33</strain>
    </source>
</reference>
<evidence type="ECO:0000313" key="1">
    <source>
        <dbReference type="EMBL" id="ANJ26800.1"/>
    </source>
</evidence>
<keyword evidence="2" id="KW-1185">Reference proteome</keyword>
<dbReference type="EMBL" id="CP013979">
    <property type="protein sequence ID" value="ANJ26800.1"/>
    <property type="molecule type" value="Genomic_DNA"/>
</dbReference>
<dbReference type="KEGG" id="agy:ATC03_08810"/>
<sequence length="117" mass="12744">MSGVVFHCAELHERIAELLRMLGKERGLTLTECSRCGGLIVAHVEGNDERNEAMEICGACGLAVNGESRADAIDASADWLEAIRHETWNGGQRRPSNYRAAAADLRGHANDIREGRS</sequence>
<proteinExistence type="predicted"/>
<reference evidence="1 2" key="1">
    <citation type="journal article" date="2016" name="Int. J. Syst. Evol. Microbiol.">
        <title>Agromyces aureus sp. nov., isolated from the rhizosphere of Salix caprea L. grown in a heavy-metal-contaminated soil.</title>
        <authorList>
            <person name="Corretto E."/>
            <person name="Antonielli L."/>
            <person name="Sessitsch A."/>
            <person name="Compant S."/>
            <person name="Gorfer M."/>
            <person name="Kuffner M."/>
            <person name="Brader G."/>
        </authorList>
    </citation>
    <scope>NUCLEOTIDE SEQUENCE [LARGE SCALE GENOMIC DNA]</scope>
    <source>
        <strain evidence="1 2">AR33</strain>
    </source>
</reference>
<name>A0A191WEU8_9MICO</name>
<accession>A0A191WEU8</accession>
<dbReference type="RefSeq" id="WP_067875743.1">
    <property type="nucleotide sequence ID" value="NZ_CP013979.1"/>
</dbReference>
<organism evidence="1 2">
    <name type="scientific">Agromyces aureus</name>
    <dbReference type="NCBI Taxonomy" id="453304"/>
    <lineage>
        <taxon>Bacteria</taxon>
        <taxon>Bacillati</taxon>
        <taxon>Actinomycetota</taxon>
        <taxon>Actinomycetes</taxon>
        <taxon>Micrococcales</taxon>
        <taxon>Microbacteriaceae</taxon>
        <taxon>Agromyces</taxon>
    </lineage>
</organism>
<dbReference type="STRING" id="453304.ATC03_08810"/>
<protein>
    <submittedName>
        <fullName evidence="1">Uncharacterized protein</fullName>
    </submittedName>
</protein>
<dbReference type="Proteomes" id="UP000078437">
    <property type="component" value="Chromosome"/>
</dbReference>
<gene>
    <name evidence="1" type="ORF">ATC03_08810</name>
</gene>